<protein>
    <recommendedName>
        <fullName evidence="3">Lipoprotein</fullName>
    </recommendedName>
</protein>
<gene>
    <name evidence="1" type="ORF">SAMN04515674_103193</name>
</gene>
<name>A0A1I5QGQ6_9BACT</name>
<evidence type="ECO:0000313" key="2">
    <source>
        <dbReference type="Proteomes" id="UP000199306"/>
    </source>
</evidence>
<accession>A0A1I5QGQ6</accession>
<evidence type="ECO:0000313" key="1">
    <source>
        <dbReference type="EMBL" id="SFP45489.1"/>
    </source>
</evidence>
<dbReference type="EMBL" id="FOXH01000003">
    <property type="protein sequence ID" value="SFP45489.1"/>
    <property type="molecule type" value="Genomic_DNA"/>
</dbReference>
<evidence type="ECO:0008006" key="3">
    <source>
        <dbReference type="Google" id="ProtNLM"/>
    </source>
</evidence>
<proteinExistence type="predicted"/>
<dbReference type="OrthoDB" id="1341964at2"/>
<dbReference type="RefSeq" id="WP_092014204.1">
    <property type="nucleotide sequence ID" value="NZ_FOXH01000003.1"/>
</dbReference>
<sequence>MISVKRFILSISIFLVISCKKPQLLDEPLARQLILKTFSFPVLIEEEFNLNSFTTAREMKALKLDKRGYVCLNAHFFDNRKRIVFTRKARPFLGKISVKESFWSKNIYQTLKLGVLHFERISSISFSHDGHRAKIRFKVKTQLTPFYPLRTNPDWWEHEVAFYFSGYSWNYEPNPREEFMGW</sequence>
<dbReference type="PROSITE" id="PS51257">
    <property type="entry name" value="PROKAR_LIPOPROTEIN"/>
    <property type="match status" value="1"/>
</dbReference>
<reference evidence="1 2" key="1">
    <citation type="submission" date="2016-10" db="EMBL/GenBank/DDBJ databases">
        <authorList>
            <person name="de Groot N.N."/>
        </authorList>
    </citation>
    <scope>NUCLEOTIDE SEQUENCE [LARGE SCALE GENOMIC DNA]</scope>
    <source>
        <strain evidence="2">E92,LMG 26720,CCM 7988</strain>
    </source>
</reference>
<dbReference type="Proteomes" id="UP000199306">
    <property type="component" value="Unassembled WGS sequence"/>
</dbReference>
<organism evidence="1 2">
    <name type="scientific">Pseudarcicella hirudinis</name>
    <dbReference type="NCBI Taxonomy" id="1079859"/>
    <lineage>
        <taxon>Bacteria</taxon>
        <taxon>Pseudomonadati</taxon>
        <taxon>Bacteroidota</taxon>
        <taxon>Cytophagia</taxon>
        <taxon>Cytophagales</taxon>
        <taxon>Flectobacillaceae</taxon>
        <taxon>Pseudarcicella</taxon>
    </lineage>
</organism>
<dbReference type="AlphaFoldDB" id="A0A1I5QGQ6"/>
<keyword evidence="2" id="KW-1185">Reference proteome</keyword>